<organism evidence="1">
    <name type="scientific">Tanacetum cinerariifolium</name>
    <name type="common">Dalmatian daisy</name>
    <name type="synonym">Chrysanthemum cinerariifolium</name>
    <dbReference type="NCBI Taxonomy" id="118510"/>
    <lineage>
        <taxon>Eukaryota</taxon>
        <taxon>Viridiplantae</taxon>
        <taxon>Streptophyta</taxon>
        <taxon>Embryophyta</taxon>
        <taxon>Tracheophyta</taxon>
        <taxon>Spermatophyta</taxon>
        <taxon>Magnoliopsida</taxon>
        <taxon>eudicotyledons</taxon>
        <taxon>Gunneridae</taxon>
        <taxon>Pentapetalae</taxon>
        <taxon>asterids</taxon>
        <taxon>campanulids</taxon>
        <taxon>Asterales</taxon>
        <taxon>Asteraceae</taxon>
        <taxon>Asteroideae</taxon>
        <taxon>Anthemideae</taxon>
        <taxon>Anthemidinae</taxon>
        <taxon>Tanacetum</taxon>
    </lineage>
</organism>
<evidence type="ECO:0000313" key="1">
    <source>
        <dbReference type="EMBL" id="GFD56571.1"/>
    </source>
</evidence>
<accession>A0A699XI59</accession>
<dbReference type="AlphaFoldDB" id="A0A699XI59"/>
<gene>
    <name evidence="1" type="ORF">Tci_928540</name>
</gene>
<comment type="caution">
    <text evidence="1">The sequence shown here is derived from an EMBL/GenBank/DDBJ whole genome shotgun (WGS) entry which is preliminary data.</text>
</comment>
<name>A0A699XI59_TANCI</name>
<reference evidence="1" key="1">
    <citation type="journal article" date="2019" name="Sci. Rep.">
        <title>Draft genome of Tanacetum cinerariifolium, the natural source of mosquito coil.</title>
        <authorList>
            <person name="Yamashiro T."/>
            <person name="Shiraishi A."/>
            <person name="Satake H."/>
            <person name="Nakayama K."/>
        </authorList>
    </citation>
    <scope>NUCLEOTIDE SEQUENCE</scope>
</reference>
<proteinExistence type="predicted"/>
<sequence length="35" mass="3355">HGGRLKTVPDVAAGALPVGTAIGLPVAAGAIDFEL</sequence>
<feature type="non-terminal residue" evidence="1">
    <location>
        <position position="1"/>
    </location>
</feature>
<dbReference type="EMBL" id="BKCJ011831021">
    <property type="protein sequence ID" value="GFD56571.1"/>
    <property type="molecule type" value="Genomic_DNA"/>
</dbReference>
<protein>
    <submittedName>
        <fullName evidence="1">Uncharacterized protein</fullName>
    </submittedName>
</protein>